<dbReference type="Pfam" id="PF00488">
    <property type="entry name" value="MutS_V"/>
    <property type="match status" value="1"/>
</dbReference>
<keyword evidence="7" id="KW-1185">Reference proteome</keyword>
<dbReference type="OrthoDB" id="9802448at2"/>
<evidence type="ECO:0000256" key="4">
    <source>
        <dbReference type="SAM" id="Phobius"/>
    </source>
</evidence>
<dbReference type="GO" id="GO:0030983">
    <property type="term" value="F:mismatched DNA binding"/>
    <property type="evidence" value="ECO:0007669"/>
    <property type="project" value="InterPro"/>
</dbReference>
<sequence>MKQPLDYYKKHLEIYQTEVKRLFKQMASISLLRLLVFVLTGFGVYMFMEQWKIGIAIAVLGIAIFIYLLSRYTDVKHTRAFNKALVAINEDEIKIASGNFHDRDQGLQFQYPKHFYSLDIDLFGRGSFYQFMNRTTSLEGAKTLAEALKANDVSNIEGRQAAIKELSEKAKFRQFYSATSNLVQVETPAKSILDWLKNHQLFLSKTMYWVGVVFGMISLLILVLTFFDAITNKAIIGYWMFVGLGVSSIYLKKVNVLASNSDKVRDTFRQYATLLDLIEKETFTSVLLEEKQKMIQFEDEKASTIFRSFSKSLDALDNRNNLIGAIFGNGLFLTDIKNSYKVEQWMAQYGEKVVDWFEVVAFFDAYNSFGTYAFNHAEFVFPEIVKNGPVIKAEGLGHPLLNKAKRVDSDVIIENEEFFIVTGANMAGKSTFLRTVSLHIVMANAGLPICAKKSQYAPVKLITSMRTTDSLADESSYFFSELTRLKFIVDAIQQEPYFIILDEILKGTNSTDKAIGSKKFVEKLVASNATGIIATHDLSLCEMEKELKEVKNYYFDAEIIHDELYFDYTLKHGVCKNMNASFLLKKMEIV</sequence>
<evidence type="ECO:0000256" key="2">
    <source>
        <dbReference type="ARBA" id="ARBA00022840"/>
    </source>
</evidence>
<keyword evidence="1" id="KW-0547">Nucleotide-binding</keyword>
<evidence type="ECO:0000256" key="1">
    <source>
        <dbReference type="ARBA" id="ARBA00022741"/>
    </source>
</evidence>
<organism evidence="6 7">
    <name type="scientific">Pseudotamlana carrageenivorans</name>
    <dbReference type="NCBI Taxonomy" id="2069432"/>
    <lineage>
        <taxon>Bacteria</taxon>
        <taxon>Pseudomonadati</taxon>
        <taxon>Bacteroidota</taxon>
        <taxon>Flavobacteriia</taxon>
        <taxon>Flavobacteriales</taxon>
        <taxon>Flavobacteriaceae</taxon>
        <taxon>Pseudotamlana</taxon>
    </lineage>
</organism>
<dbReference type="GO" id="GO:0006298">
    <property type="term" value="P:mismatch repair"/>
    <property type="evidence" value="ECO:0007669"/>
    <property type="project" value="InterPro"/>
</dbReference>
<dbReference type="InterPro" id="IPR027417">
    <property type="entry name" value="P-loop_NTPase"/>
</dbReference>
<dbReference type="AlphaFoldDB" id="A0A2I7SI87"/>
<dbReference type="SUPFAM" id="SSF52540">
    <property type="entry name" value="P-loop containing nucleoside triphosphate hydrolases"/>
    <property type="match status" value="1"/>
</dbReference>
<keyword evidence="4" id="KW-1133">Transmembrane helix</keyword>
<dbReference type="InterPro" id="IPR045076">
    <property type="entry name" value="MutS"/>
</dbReference>
<feature type="transmembrane region" description="Helical" evidence="4">
    <location>
        <begin position="233"/>
        <end position="251"/>
    </location>
</feature>
<dbReference type="GO" id="GO:0005829">
    <property type="term" value="C:cytosol"/>
    <property type="evidence" value="ECO:0007669"/>
    <property type="project" value="TreeGrafter"/>
</dbReference>
<feature type="transmembrane region" description="Helical" evidence="4">
    <location>
        <begin position="30"/>
        <end position="47"/>
    </location>
</feature>
<feature type="domain" description="DNA mismatch repair proteins mutS family" evidence="5">
    <location>
        <begin position="416"/>
        <end position="588"/>
    </location>
</feature>
<name>A0A2I7SI87_9FLAO</name>
<dbReference type="RefSeq" id="WP_102995648.1">
    <property type="nucleotide sequence ID" value="NZ_CP025938.1"/>
</dbReference>
<dbReference type="InterPro" id="IPR000432">
    <property type="entry name" value="DNA_mismatch_repair_MutS_C"/>
</dbReference>
<dbReference type="Proteomes" id="UP000236592">
    <property type="component" value="Chromosome"/>
</dbReference>
<keyword evidence="4" id="KW-0812">Transmembrane</keyword>
<dbReference type="SMART" id="SM00534">
    <property type="entry name" value="MUTSac"/>
    <property type="match status" value="1"/>
</dbReference>
<dbReference type="EMBL" id="CP025938">
    <property type="protein sequence ID" value="AUS05635.1"/>
    <property type="molecule type" value="Genomic_DNA"/>
</dbReference>
<accession>A0A2I7SI87</accession>
<evidence type="ECO:0000313" key="7">
    <source>
        <dbReference type="Proteomes" id="UP000236592"/>
    </source>
</evidence>
<dbReference type="PANTHER" id="PTHR11361">
    <property type="entry name" value="DNA MISMATCH REPAIR PROTEIN MUTS FAMILY MEMBER"/>
    <property type="match status" value="1"/>
</dbReference>
<keyword evidence="2" id="KW-0067">ATP-binding</keyword>
<evidence type="ECO:0000259" key="5">
    <source>
        <dbReference type="SMART" id="SM00534"/>
    </source>
</evidence>
<proteinExistence type="predicted"/>
<dbReference type="GO" id="GO:0140664">
    <property type="term" value="F:ATP-dependent DNA damage sensor activity"/>
    <property type="evidence" value="ECO:0007669"/>
    <property type="project" value="InterPro"/>
</dbReference>
<evidence type="ECO:0000256" key="3">
    <source>
        <dbReference type="ARBA" id="ARBA00023125"/>
    </source>
</evidence>
<reference evidence="7" key="1">
    <citation type="submission" date="2018-01" db="EMBL/GenBank/DDBJ databases">
        <title>Complete genome of Tamlana sp. UJ94.</title>
        <authorList>
            <person name="Jung J."/>
            <person name="Chung D."/>
            <person name="Bae S.S."/>
            <person name="Baek K."/>
        </authorList>
    </citation>
    <scope>NUCLEOTIDE SEQUENCE [LARGE SCALE GENOMIC DNA]</scope>
    <source>
        <strain evidence="7">UJ94</strain>
    </source>
</reference>
<feature type="transmembrane region" description="Helical" evidence="4">
    <location>
        <begin position="207"/>
        <end position="227"/>
    </location>
</feature>
<keyword evidence="3" id="KW-0238">DNA-binding</keyword>
<dbReference type="KEGG" id="taj:C1A40_09235"/>
<dbReference type="Gene3D" id="3.40.50.300">
    <property type="entry name" value="P-loop containing nucleotide triphosphate hydrolases"/>
    <property type="match status" value="1"/>
</dbReference>
<gene>
    <name evidence="6" type="ORF">C1A40_09235</name>
</gene>
<dbReference type="PANTHER" id="PTHR11361:SF99">
    <property type="entry name" value="DNA MISMATCH REPAIR PROTEIN"/>
    <property type="match status" value="1"/>
</dbReference>
<feature type="transmembrane region" description="Helical" evidence="4">
    <location>
        <begin position="53"/>
        <end position="70"/>
    </location>
</feature>
<keyword evidence="4" id="KW-0472">Membrane</keyword>
<evidence type="ECO:0000313" key="6">
    <source>
        <dbReference type="EMBL" id="AUS05635.1"/>
    </source>
</evidence>
<protein>
    <submittedName>
        <fullName evidence="6">DNA mismatch repair protein MutS</fullName>
    </submittedName>
</protein>
<dbReference type="GO" id="GO:0005524">
    <property type="term" value="F:ATP binding"/>
    <property type="evidence" value="ECO:0007669"/>
    <property type="project" value="UniProtKB-KW"/>
</dbReference>